<keyword evidence="4" id="KW-1185">Reference proteome</keyword>
<evidence type="ECO:0000256" key="1">
    <source>
        <dbReference type="SAM" id="MobiDB-lite"/>
    </source>
</evidence>
<name>A0A2C9DSF9_9POXV</name>
<organism evidence="3">
    <name type="scientific">Western grey kangaroopox virus</name>
    <dbReference type="NCBI Taxonomy" id="1566307"/>
    <lineage>
        <taxon>Viruses</taxon>
        <taxon>Varidnaviria</taxon>
        <taxon>Bamfordvirae</taxon>
        <taxon>Nucleocytoviricota</taxon>
        <taxon>Pokkesviricetes</taxon>
        <taxon>Chitovirales</taxon>
        <taxon>Poxviridae</taxon>
        <taxon>Chordopoxvirinae</taxon>
        <taxon>Macropopoxvirus</taxon>
        <taxon>Macropopoxvirus mfuliginosuspox</taxon>
        <taxon>Western kangaroopox virus</taxon>
    </lineage>
</organism>
<protein>
    <submittedName>
        <fullName evidence="3">Uncharacterized protein</fullName>
    </submittedName>
</protein>
<accession>A0A2C9DSF9</accession>
<feature type="region of interest" description="Disordered" evidence="1">
    <location>
        <begin position="68"/>
        <end position="102"/>
    </location>
</feature>
<sequence>MRLRSVLRAVMFSVLSASVGVASYLLIRRVLDELYRRRFRLSREDVQRMLDTMQHLVDEREASVPQLKMEELPPSSTCSLHSTGAEESENDASGSIIRFSRG</sequence>
<feature type="transmembrane region" description="Helical" evidence="2">
    <location>
        <begin position="6"/>
        <end position="27"/>
    </location>
</feature>
<evidence type="ECO:0000313" key="4">
    <source>
        <dbReference type="Proteomes" id="UP000318778"/>
    </source>
</evidence>
<dbReference type="EMBL" id="MF467280">
    <property type="protein sequence ID" value="ATI20942.1"/>
    <property type="molecule type" value="Genomic_DNA"/>
</dbReference>
<evidence type="ECO:0000256" key="2">
    <source>
        <dbReference type="SAM" id="Phobius"/>
    </source>
</evidence>
<keyword evidence="2" id="KW-1133">Transmembrane helix</keyword>
<reference evidence="3" key="1">
    <citation type="journal article" date="2017" name="Virus Res.">
        <title>Complete genomic characterisation of two novel poxviruses (WKPV and EKPV) from western and eastern grey kangaroos.</title>
        <authorList>
            <person name="Bennett M."/>
            <person name="Tu S.L."/>
            <person name="Upton C."/>
            <person name="McArtor C."/>
            <person name="Gillett A."/>
            <person name="Laird T."/>
            <person name="O'Dea M."/>
        </authorList>
    </citation>
    <scope>NUCLEOTIDE SEQUENCE [LARGE SCALE GENOMIC DNA]</scope>
    <source>
        <strain evidence="3">Western Australia</strain>
    </source>
</reference>
<keyword evidence="2" id="KW-0472">Membrane</keyword>
<keyword evidence="2" id="KW-0812">Transmembrane</keyword>
<proteinExistence type="predicted"/>
<dbReference type="Proteomes" id="UP000318778">
    <property type="component" value="Segment"/>
</dbReference>
<evidence type="ECO:0000313" key="3">
    <source>
        <dbReference type="EMBL" id="ATI20942.1"/>
    </source>
</evidence>